<keyword evidence="5 8" id="KW-0812">Transmembrane</keyword>
<keyword evidence="6 8" id="KW-1133">Transmembrane helix</keyword>
<dbReference type="Pfam" id="PF13231">
    <property type="entry name" value="PMT_2"/>
    <property type="match status" value="1"/>
</dbReference>
<feature type="transmembrane region" description="Helical" evidence="8">
    <location>
        <begin position="221"/>
        <end position="240"/>
    </location>
</feature>
<name>A0ABR5SJF5_9BACT</name>
<dbReference type="Proteomes" id="UP000060487">
    <property type="component" value="Unassembled WGS sequence"/>
</dbReference>
<sequence>MAIDRKTVIILCLSIIVCAFFYLYKLDNRILWEDECVTANLAVNILKYGIPLGYDGKNRLIFTTNNDLNKNNVWIFSPWLNEYITAISFAILGKNEFSARLPFAVLGFLSVIFLTYLAWDIFKDKQIALMTLLLVMTSEVLILHSRQCRYYATVTFMQILFIYAFYLLLHRRRRPGIVLMVIALTCQFYSNYLFIPGNIILLLCAGFAFRKKYHGIFRDSIITTGIVSILAIIWVIYAQLWMQSMYVRSGSYYTSFIFYLLEINMSMFPLLMLLLIIFFHTSDYRFSNGISKDMIFFILGMIPLQLVFALSYSSTFLRYIIVLAPVFIILQALILRKTPGLIRYAVLTILCFTNFAGYFGLPLFNPVRATTPYFQIQKPRLTLKEMFLERITPYVNRSKDLIDFLSENTKPGQTLFLPTAGADFPVIFYTQLKVVNGAYDNPMSMEKPDWIFPLSVSGIDDPFLKSKKYSNTDKSIISDTKTFSMDMPGLADFLKQNYDMVEIEVHDTRGIGSVPQPDLYEYFTASGKMLFTAYRKKLL</sequence>
<gene>
    <name evidence="10" type="ORF">ASN18_0155</name>
</gene>
<feature type="transmembrane region" description="Helical" evidence="8">
    <location>
        <begin position="7"/>
        <end position="24"/>
    </location>
</feature>
<reference evidence="10 11" key="1">
    <citation type="submission" date="2015-11" db="EMBL/GenBank/DDBJ databases">
        <authorList>
            <person name="Lin W."/>
        </authorList>
    </citation>
    <scope>NUCLEOTIDE SEQUENCE [LARGE SCALE GENOMIC DNA]</scope>
    <source>
        <strain evidence="10 11">HCH-1</strain>
    </source>
</reference>
<comment type="subcellular location">
    <subcellularLocation>
        <location evidence="1">Cell membrane</location>
        <topology evidence="1">Multi-pass membrane protein</topology>
    </subcellularLocation>
</comment>
<evidence type="ECO:0000259" key="9">
    <source>
        <dbReference type="Pfam" id="PF13231"/>
    </source>
</evidence>
<feature type="transmembrane region" description="Helical" evidence="8">
    <location>
        <begin position="252"/>
        <end position="278"/>
    </location>
</feature>
<feature type="transmembrane region" description="Helical" evidence="8">
    <location>
        <begin position="99"/>
        <end position="119"/>
    </location>
</feature>
<feature type="transmembrane region" description="Helical" evidence="8">
    <location>
        <begin position="316"/>
        <end position="334"/>
    </location>
</feature>
<feature type="transmembrane region" description="Helical" evidence="8">
    <location>
        <begin position="73"/>
        <end position="92"/>
    </location>
</feature>
<feature type="transmembrane region" description="Helical" evidence="8">
    <location>
        <begin position="150"/>
        <end position="169"/>
    </location>
</feature>
<evidence type="ECO:0000256" key="8">
    <source>
        <dbReference type="SAM" id="Phobius"/>
    </source>
</evidence>
<feature type="transmembrane region" description="Helical" evidence="8">
    <location>
        <begin position="341"/>
        <end position="361"/>
    </location>
</feature>
<dbReference type="PANTHER" id="PTHR33908:SF11">
    <property type="entry name" value="MEMBRANE PROTEIN"/>
    <property type="match status" value="1"/>
</dbReference>
<comment type="caution">
    <text evidence="10">The sequence shown here is derived from an EMBL/GenBank/DDBJ whole genome shotgun (WGS) entry which is preliminary data.</text>
</comment>
<dbReference type="RefSeq" id="WP_085050690.1">
    <property type="nucleotide sequence ID" value="NZ_LNQR01000004.1"/>
</dbReference>
<keyword evidence="7 8" id="KW-0472">Membrane</keyword>
<organism evidence="10 11">
    <name type="scientific">Candidatus Magnetominusculus xianensis</name>
    <dbReference type="NCBI Taxonomy" id="1748249"/>
    <lineage>
        <taxon>Bacteria</taxon>
        <taxon>Pseudomonadati</taxon>
        <taxon>Nitrospirota</taxon>
        <taxon>Nitrospiria</taxon>
        <taxon>Nitrospirales</taxon>
        <taxon>Nitrospiraceae</taxon>
        <taxon>Candidatus Magnetominusculus</taxon>
    </lineage>
</organism>
<proteinExistence type="predicted"/>
<evidence type="ECO:0000256" key="5">
    <source>
        <dbReference type="ARBA" id="ARBA00022692"/>
    </source>
</evidence>
<dbReference type="InterPro" id="IPR038731">
    <property type="entry name" value="RgtA/B/C-like"/>
</dbReference>
<feature type="transmembrane region" description="Helical" evidence="8">
    <location>
        <begin position="290"/>
        <end position="310"/>
    </location>
</feature>
<accession>A0ABR5SJF5</accession>
<evidence type="ECO:0000256" key="4">
    <source>
        <dbReference type="ARBA" id="ARBA00022679"/>
    </source>
</evidence>
<protein>
    <submittedName>
        <fullName evidence="10">Membrane protein</fullName>
    </submittedName>
</protein>
<evidence type="ECO:0000256" key="6">
    <source>
        <dbReference type="ARBA" id="ARBA00022989"/>
    </source>
</evidence>
<evidence type="ECO:0000256" key="1">
    <source>
        <dbReference type="ARBA" id="ARBA00004651"/>
    </source>
</evidence>
<dbReference type="InterPro" id="IPR050297">
    <property type="entry name" value="LipidA_mod_glycosyltrf_83"/>
</dbReference>
<dbReference type="PANTHER" id="PTHR33908">
    <property type="entry name" value="MANNOSYLTRANSFERASE YKCB-RELATED"/>
    <property type="match status" value="1"/>
</dbReference>
<evidence type="ECO:0000256" key="2">
    <source>
        <dbReference type="ARBA" id="ARBA00022475"/>
    </source>
</evidence>
<evidence type="ECO:0000256" key="7">
    <source>
        <dbReference type="ARBA" id="ARBA00023136"/>
    </source>
</evidence>
<dbReference type="EMBL" id="LNQR01000004">
    <property type="protein sequence ID" value="KWT94616.1"/>
    <property type="molecule type" value="Genomic_DNA"/>
</dbReference>
<evidence type="ECO:0000313" key="11">
    <source>
        <dbReference type="Proteomes" id="UP000060487"/>
    </source>
</evidence>
<feature type="transmembrane region" description="Helical" evidence="8">
    <location>
        <begin position="189"/>
        <end position="209"/>
    </location>
</feature>
<keyword evidence="3" id="KW-0328">Glycosyltransferase</keyword>
<keyword evidence="2" id="KW-1003">Cell membrane</keyword>
<evidence type="ECO:0000313" key="10">
    <source>
        <dbReference type="EMBL" id="KWT94616.1"/>
    </source>
</evidence>
<keyword evidence="11" id="KW-1185">Reference proteome</keyword>
<keyword evidence="4" id="KW-0808">Transferase</keyword>
<feature type="domain" description="Glycosyltransferase RgtA/B/C/D-like" evidence="9">
    <location>
        <begin position="78"/>
        <end position="234"/>
    </location>
</feature>
<evidence type="ECO:0000256" key="3">
    <source>
        <dbReference type="ARBA" id="ARBA00022676"/>
    </source>
</evidence>